<sequence length="54" mass="5996">MVKIKGLSRIFTGDLFVLNDLLGPSDGICERHKFAKCGSSKLLRSWTSAKFLPI</sequence>
<dbReference type="EMBL" id="JYDQ01004455">
    <property type="protein sequence ID" value="KRX95620.1"/>
    <property type="molecule type" value="Genomic_DNA"/>
</dbReference>
<accession>A0A0V0Y5A0</accession>
<keyword evidence="2" id="KW-1185">Reference proteome</keyword>
<proteinExistence type="predicted"/>
<protein>
    <submittedName>
        <fullName evidence="1">Uncharacterized protein</fullName>
    </submittedName>
</protein>
<name>A0A0V0Y5A0_9BILA</name>
<gene>
    <name evidence="1" type="ORF">T12_1891</name>
</gene>
<organism evidence="1 2">
    <name type="scientific">Trichinella patagoniensis</name>
    <dbReference type="NCBI Taxonomy" id="990121"/>
    <lineage>
        <taxon>Eukaryota</taxon>
        <taxon>Metazoa</taxon>
        <taxon>Ecdysozoa</taxon>
        <taxon>Nematoda</taxon>
        <taxon>Enoplea</taxon>
        <taxon>Dorylaimia</taxon>
        <taxon>Trichinellida</taxon>
        <taxon>Trichinellidae</taxon>
        <taxon>Trichinella</taxon>
    </lineage>
</organism>
<dbReference type="AlphaFoldDB" id="A0A0V0Y5A0"/>
<evidence type="ECO:0000313" key="1">
    <source>
        <dbReference type="EMBL" id="KRX95620.1"/>
    </source>
</evidence>
<comment type="caution">
    <text evidence="1">The sequence shown here is derived from an EMBL/GenBank/DDBJ whole genome shotgun (WGS) entry which is preliminary data.</text>
</comment>
<dbReference type="Proteomes" id="UP000054783">
    <property type="component" value="Unassembled WGS sequence"/>
</dbReference>
<evidence type="ECO:0000313" key="2">
    <source>
        <dbReference type="Proteomes" id="UP000054783"/>
    </source>
</evidence>
<reference evidence="1 2" key="1">
    <citation type="submission" date="2015-01" db="EMBL/GenBank/DDBJ databases">
        <title>Evolution of Trichinella species and genotypes.</title>
        <authorList>
            <person name="Korhonen P.K."/>
            <person name="Edoardo P."/>
            <person name="Giuseppe L.R."/>
            <person name="Gasser R.B."/>
        </authorList>
    </citation>
    <scope>NUCLEOTIDE SEQUENCE [LARGE SCALE GENOMIC DNA]</scope>
    <source>
        <strain evidence="1">ISS2496</strain>
    </source>
</reference>